<dbReference type="GO" id="GO:0005673">
    <property type="term" value="C:transcription factor TFIIE complex"/>
    <property type="evidence" value="ECO:0007669"/>
    <property type="project" value="TreeGrafter"/>
</dbReference>
<comment type="similarity">
    <text evidence="1">Belongs to the TFIIE alpha subunit family.</text>
</comment>
<dbReference type="EMBL" id="CAJNOQ010000132">
    <property type="protein sequence ID" value="CAF0762020.1"/>
    <property type="molecule type" value="Genomic_DNA"/>
</dbReference>
<feature type="domain" description="HTH TFE/IIEalpha-type" evidence="5">
    <location>
        <begin position="86"/>
        <end position="177"/>
    </location>
</feature>
<comment type="caution">
    <text evidence="7">The sequence shown here is derived from an EMBL/GenBank/DDBJ whole genome shotgun (WGS) entry which is preliminary data.</text>
</comment>
<dbReference type="OrthoDB" id="361102at2759"/>
<dbReference type="InterPro" id="IPR024550">
    <property type="entry name" value="TFIIEa/SarR/Rpc3_HTH_dom"/>
</dbReference>
<dbReference type="InterPro" id="IPR017919">
    <property type="entry name" value="TFIIE/TFIIEa_HTH"/>
</dbReference>
<protein>
    <recommendedName>
        <fullName evidence="5">HTH TFE/IIEalpha-type domain-containing protein</fullName>
    </recommendedName>
</protein>
<evidence type="ECO:0000313" key="10">
    <source>
        <dbReference type="Proteomes" id="UP000663829"/>
    </source>
</evidence>
<organism evidence="7 10">
    <name type="scientific">Didymodactylos carnosus</name>
    <dbReference type="NCBI Taxonomy" id="1234261"/>
    <lineage>
        <taxon>Eukaryota</taxon>
        <taxon>Metazoa</taxon>
        <taxon>Spiralia</taxon>
        <taxon>Gnathifera</taxon>
        <taxon>Rotifera</taxon>
        <taxon>Eurotatoria</taxon>
        <taxon>Bdelloidea</taxon>
        <taxon>Philodinida</taxon>
        <taxon>Philodinidae</taxon>
        <taxon>Didymodactylos</taxon>
    </lineage>
</organism>
<dbReference type="PANTHER" id="PTHR13097:SF7">
    <property type="entry name" value="GENERAL TRANSCRIPTION FACTOR IIE SUBUNIT 1"/>
    <property type="match status" value="1"/>
</dbReference>
<evidence type="ECO:0000256" key="2">
    <source>
        <dbReference type="ARBA" id="ARBA00023015"/>
    </source>
</evidence>
<name>A0A813Q513_9BILA</name>
<dbReference type="Pfam" id="PF02002">
    <property type="entry name" value="TFIIE_alpha"/>
    <property type="match status" value="1"/>
</dbReference>
<feature type="region of interest" description="Disordered" evidence="4">
    <location>
        <begin position="276"/>
        <end position="299"/>
    </location>
</feature>
<evidence type="ECO:0000313" key="6">
    <source>
        <dbReference type="EMBL" id="CAF0747881.1"/>
    </source>
</evidence>
<dbReference type="InterPro" id="IPR002853">
    <property type="entry name" value="TFIIE_asu"/>
</dbReference>
<keyword evidence="10" id="KW-1185">Reference proteome</keyword>
<evidence type="ECO:0000259" key="5">
    <source>
        <dbReference type="PROSITE" id="PS51344"/>
    </source>
</evidence>
<sequence>MVFNSLNDMSATATTAGTSGGSFTNNTIKVKLSLNPQTRPVTIPSTSTITVIPTSGAQSPLPHTVPVPLRRTQLPPLNPADFSSVLGRLIRHCMRTFYELPKYLVVEYIYYYTEIKEADLAAKLHYDLKLLRPIIQELKRDKFIKERHRLEQSQKDGKNQAHNYYSLDEIMFVNVIKYRLLKIRSFIEDQERQQTYQQQYYKCQQCAHTYTELDIIKLFDASHEQLICYHCSGTVVEDGQTTTPTVQIANMILFNEQMKPLFDLLRLIDNIIEQRKEEQQQKHQEDGGAGNGNVGLGHRSLASSVYDSKSAMNHDIQIIIEDENEDDDENTNDIDDTQQRTNTKQRKNTLGKSSATGTSITTTETTRRTKSKKTAYEPKPLPHWFLRSTVYNDPNEITSVVSRSTVKSSQLQKQQQKSSTREEIKQMLMIYETKTNTRNKLQTQLSQPQISQQQQQITTSASSILGMMGRDDEDIAAAGLYHLLHDEEHNHMDIGLGDE</sequence>
<dbReference type="InterPro" id="IPR013083">
    <property type="entry name" value="Znf_RING/FYVE/PHD"/>
</dbReference>
<dbReference type="AlphaFoldDB" id="A0A813Q513"/>
<evidence type="ECO:0000313" key="9">
    <source>
        <dbReference type="EMBL" id="CAF3543041.1"/>
    </source>
</evidence>
<dbReference type="InterPro" id="IPR039997">
    <property type="entry name" value="TFE"/>
</dbReference>
<dbReference type="Proteomes" id="UP000677228">
    <property type="component" value="Unassembled WGS sequence"/>
</dbReference>
<dbReference type="Proteomes" id="UP000663829">
    <property type="component" value="Unassembled WGS sequence"/>
</dbReference>
<dbReference type="EMBL" id="CAJOBA010000362">
    <property type="protein sequence ID" value="CAF3526191.1"/>
    <property type="molecule type" value="Genomic_DNA"/>
</dbReference>
<dbReference type="Proteomes" id="UP000682733">
    <property type="component" value="Unassembled WGS sequence"/>
</dbReference>
<evidence type="ECO:0000256" key="4">
    <source>
        <dbReference type="SAM" id="MobiDB-lite"/>
    </source>
</evidence>
<dbReference type="EMBL" id="CAJOBC010000132">
    <property type="protein sequence ID" value="CAF3543041.1"/>
    <property type="molecule type" value="Genomic_DNA"/>
</dbReference>
<dbReference type="SMART" id="SM00531">
    <property type="entry name" value="TFIIE"/>
    <property type="match status" value="1"/>
</dbReference>
<keyword evidence="3" id="KW-0804">Transcription</keyword>
<dbReference type="Proteomes" id="UP000681722">
    <property type="component" value="Unassembled WGS sequence"/>
</dbReference>
<evidence type="ECO:0000313" key="8">
    <source>
        <dbReference type="EMBL" id="CAF3526191.1"/>
    </source>
</evidence>
<gene>
    <name evidence="7" type="ORF">GPM918_LOCUS1441</name>
    <name evidence="6" type="ORF">OVA965_LOCUS1835</name>
    <name evidence="9" type="ORF">SRO942_LOCUS1441</name>
    <name evidence="8" type="ORF">TMI583_LOCUS1835</name>
</gene>
<dbReference type="Gene3D" id="3.30.40.10">
    <property type="entry name" value="Zinc/RING finger domain, C3HC4 (zinc finger)"/>
    <property type="match status" value="1"/>
</dbReference>
<evidence type="ECO:0000256" key="3">
    <source>
        <dbReference type="ARBA" id="ARBA00023163"/>
    </source>
</evidence>
<feature type="compositionally biased region" description="Acidic residues" evidence="4">
    <location>
        <begin position="321"/>
        <end position="336"/>
    </location>
</feature>
<feature type="compositionally biased region" description="Low complexity" evidence="4">
    <location>
        <begin position="351"/>
        <end position="364"/>
    </location>
</feature>
<reference evidence="7" key="1">
    <citation type="submission" date="2021-02" db="EMBL/GenBank/DDBJ databases">
        <authorList>
            <person name="Nowell W R."/>
        </authorList>
    </citation>
    <scope>NUCLEOTIDE SEQUENCE</scope>
</reference>
<evidence type="ECO:0000313" key="7">
    <source>
        <dbReference type="EMBL" id="CAF0762020.1"/>
    </source>
</evidence>
<dbReference type="SUPFAM" id="SSF57783">
    <property type="entry name" value="Zinc beta-ribbon"/>
    <property type="match status" value="1"/>
</dbReference>
<dbReference type="EMBL" id="CAJNOK010000362">
    <property type="protein sequence ID" value="CAF0747881.1"/>
    <property type="molecule type" value="Genomic_DNA"/>
</dbReference>
<feature type="compositionally biased region" description="Basic and acidic residues" evidence="4">
    <location>
        <begin position="276"/>
        <end position="286"/>
    </location>
</feature>
<dbReference type="PROSITE" id="PS51344">
    <property type="entry name" value="HTH_TFE_IIE"/>
    <property type="match status" value="1"/>
</dbReference>
<keyword evidence="2" id="KW-0805">Transcription regulation</keyword>
<proteinExistence type="inferred from homology"/>
<accession>A0A813Q513</accession>
<dbReference type="PANTHER" id="PTHR13097">
    <property type="entry name" value="TRANSCRIPTION INITIATION FACTOR IIE, ALPHA SUBUNIT"/>
    <property type="match status" value="1"/>
</dbReference>
<feature type="region of interest" description="Disordered" evidence="4">
    <location>
        <begin position="321"/>
        <end position="377"/>
    </location>
</feature>
<dbReference type="GO" id="GO:0006367">
    <property type="term" value="P:transcription initiation at RNA polymerase II promoter"/>
    <property type="evidence" value="ECO:0007669"/>
    <property type="project" value="InterPro"/>
</dbReference>
<evidence type="ECO:0000256" key="1">
    <source>
        <dbReference type="ARBA" id="ARBA00008947"/>
    </source>
</evidence>